<proteinExistence type="inferred from homology"/>
<reference evidence="10 11" key="1">
    <citation type="journal article" date="2019" name="Int. J. Syst. Evol. Microbiol.">
        <title>The Global Catalogue of Microorganisms (GCM) 10K type strain sequencing project: providing services to taxonomists for standard genome sequencing and annotation.</title>
        <authorList>
            <consortium name="The Broad Institute Genomics Platform"/>
            <consortium name="The Broad Institute Genome Sequencing Center for Infectious Disease"/>
            <person name="Wu L."/>
            <person name="Ma J."/>
        </authorList>
    </citation>
    <scope>NUCLEOTIDE SEQUENCE [LARGE SCALE GENOMIC DNA]</scope>
    <source>
        <strain evidence="10 11">JCM 3272</strain>
    </source>
</reference>
<keyword evidence="5 7" id="KW-0472">Membrane</keyword>
<evidence type="ECO:0000256" key="1">
    <source>
        <dbReference type="ARBA" id="ARBA00004651"/>
    </source>
</evidence>
<feature type="transmembrane region" description="Helical" evidence="7">
    <location>
        <begin position="405"/>
        <end position="426"/>
    </location>
</feature>
<feature type="transmembrane region" description="Helical" evidence="7">
    <location>
        <begin position="233"/>
        <end position="256"/>
    </location>
</feature>
<feature type="transmembrane region" description="Helical" evidence="7">
    <location>
        <begin position="723"/>
        <end position="747"/>
    </location>
</feature>
<dbReference type="PANTHER" id="PTHR30572:SF4">
    <property type="entry name" value="ABC TRANSPORTER PERMEASE YTRF"/>
    <property type="match status" value="1"/>
</dbReference>
<organism evidence="10 11">
    <name type="scientific">Dactylosporangium salmoneum</name>
    <dbReference type="NCBI Taxonomy" id="53361"/>
    <lineage>
        <taxon>Bacteria</taxon>
        <taxon>Bacillati</taxon>
        <taxon>Actinomycetota</taxon>
        <taxon>Actinomycetes</taxon>
        <taxon>Micromonosporales</taxon>
        <taxon>Micromonosporaceae</taxon>
        <taxon>Dactylosporangium</taxon>
    </lineage>
</organism>
<comment type="caution">
    <text evidence="10">The sequence shown here is derived from an EMBL/GenBank/DDBJ whole genome shotgun (WGS) entry which is preliminary data.</text>
</comment>
<feature type="domain" description="ABC3 transporter permease C-terminal" evidence="9">
    <location>
        <begin position="239"/>
        <end position="354"/>
    </location>
</feature>
<keyword evidence="8" id="KW-0732">Signal</keyword>
<evidence type="ECO:0000256" key="5">
    <source>
        <dbReference type="ARBA" id="ARBA00023136"/>
    </source>
</evidence>
<accession>A0ABN3HEL6</accession>
<keyword evidence="11" id="KW-1185">Reference proteome</keyword>
<comment type="similarity">
    <text evidence="6">Belongs to the ABC-4 integral membrane protein family.</text>
</comment>
<feature type="transmembrane region" description="Helical" evidence="7">
    <location>
        <begin position="670"/>
        <end position="693"/>
    </location>
</feature>
<keyword evidence="2" id="KW-1003">Cell membrane</keyword>
<evidence type="ECO:0000256" key="2">
    <source>
        <dbReference type="ARBA" id="ARBA00022475"/>
    </source>
</evidence>
<sequence>MKRVVVALTTLLTVTASVLAVGLLVASSAPFARAFDRQRGAHLAAQFDAAKVSATQLAATAHATGVTATAGPFATVTVRPRTATHGQGLGLPPGIDLPPTTVVGRPDLGTGGVDALEVVAGRWPTGPNEIVWAADGSPIDVGDELDFGATRMKIVGTARSIGRTAQAWALPDTVAALHPTGLQMLYRFADAGTDAAINADRAAIAAAVPPDALQGAASYLSVKADAEKVAGTFAPFVVAFGVLGLAMSVLIIGIVVSGSVSSATRRIGILKALGHTPAQVVRIYVRQALVPAAVGAVLGIPLGNLAALPVLKEEGDAFGTGTVHLDWWVSAAVPLAVLAIVAATAFGPALRAGRLRTIDALAVGRTPSLGRGRRARQLLGRLPLPRPVSLGLGTPFSRPGRSATIAAAVALGALGVTFGAGLALSVGGVQTALNRRDAGDVIVYSGPPGNWDAAAVEAAIKAQAGTVRYFQSNEFDATVANLTGTTEVVTFTGDASWGTYEVIAGRWFAGPGEAVVPTAFLDRAGTKIGDTVTITNAGRTATVRIVGEVMDLSSNGQRIVTDAGSVAGLRLDSGRGEGAYHIDVADGTDLAAYAAALSKVVQDQGGEADVNVGEISGTVVAMDTLAGTLTLLLVAVAGLGVLNTVVLDTRERVHELGVFKALGMAPRQTVAMVLTSVAGIGLLAGLVGVPAGIAVHDWILPRMGHAAGTRFPAHILHVYHPPLLAALALGGLAIALAGALLPAGWAARTGTARALRTE</sequence>
<evidence type="ECO:0000256" key="8">
    <source>
        <dbReference type="SAM" id="SignalP"/>
    </source>
</evidence>
<dbReference type="InterPro" id="IPR050250">
    <property type="entry name" value="Macrolide_Exporter_MacB"/>
</dbReference>
<gene>
    <name evidence="10" type="ORF">GCM10010170_081180</name>
</gene>
<feature type="transmembrane region" description="Helical" evidence="7">
    <location>
        <begin position="625"/>
        <end position="649"/>
    </location>
</feature>
<dbReference type="RefSeq" id="WP_344617973.1">
    <property type="nucleotide sequence ID" value="NZ_BAAARV010000081.1"/>
</dbReference>
<protein>
    <recommendedName>
        <fullName evidence="9">ABC3 transporter permease C-terminal domain-containing protein</fullName>
    </recommendedName>
</protein>
<feature type="chain" id="PRO_5046062538" description="ABC3 transporter permease C-terminal domain-containing protein" evidence="8">
    <location>
        <begin position="21"/>
        <end position="758"/>
    </location>
</feature>
<evidence type="ECO:0000256" key="3">
    <source>
        <dbReference type="ARBA" id="ARBA00022692"/>
    </source>
</evidence>
<dbReference type="EMBL" id="BAAARV010000081">
    <property type="protein sequence ID" value="GAA2376813.1"/>
    <property type="molecule type" value="Genomic_DNA"/>
</dbReference>
<evidence type="ECO:0000256" key="4">
    <source>
        <dbReference type="ARBA" id="ARBA00022989"/>
    </source>
</evidence>
<dbReference type="Proteomes" id="UP001501444">
    <property type="component" value="Unassembled WGS sequence"/>
</dbReference>
<dbReference type="InterPro" id="IPR003838">
    <property type="entry name" value="ABC3_permease_C"/>
</dbReference>
<keyword evidence="4 7" id="KW-1133">Transmembrane helix</keyword>
<feature type="transmembrane region" description="Helical" evidence="7">
    <location>
        <begin position="327"/>
        <end position="346"/>
    </location>
</feature>
<name>A0ABN3HEL6_9ACTN</name>
<dbReference type="PANTHER" id="PTHR30572">
    <property type="entry name" value="MEMBRANE COMPONENT OF TRANSPORTER-RELATED"/>
    <property type="match status" value="1"/>
</dbReference>
<comment type="subcellular location">
    <subcellularLocation>
        <location evidence="1">Cell membrane</location>
        <topology evidence="1">Multi-pass membrane protein</topology>
    </subcellularLocation>
</comment>
<evidence type="ECO:0000256" key="6">
    <source>
        <dbReference type="ARBA" id="ARBA00038076"/>
    </source>
</evidence>
<evidence type="ECO:0000313" key="10">
    <source>
        <dbReference type="EMBL" id="GAA2376813.1"/>
    </source>
</evidence>
<feature type="transmembrane region" description="Helical" evidence="7">
    <location>
        <begin position="288"/>
        <end position="307"/>
    </location>
</feature>
<evidence type="ECO:0000256" key="7">
    <source>
        <dbReference type="SAM" id="Phobius"/>
    </source>
</evidence>
<evidence type="ECO:0000259" key="9">
    <source>
        <dbReference type="Pfam" id="PF02687"/>
    </source>
</evidence>
<feature type="domain" description="ABC3 transporter permease C-terminal" evidence="9">
    <location>
        <begin position="629"/>
        <end position="743"/>
    </location>
</feature>
<feature type="signal peptide" evidence="8">
    <location>
        <begin position="1"/>
        <end position="20"/>
    </location>
</feature>
<keyword evidence="3 7" id="KW-0812">Transmembrane</keyword>
<dbReference type="Pfam" id="PF02687">
    <property type="entry name" value="FtsX"/>
    <property type="match status" value="2"/>
</dbReference>
<evidence type="ECO:0000313" key="11">
    <source>
        <dbReference type="Proteomes" id="UP001501444"/>
    </source>
</evidence>